<proteinExistence type="predicted"/>
<keyword evidence="3" id="KW-1185">Reference proteome</keyword>
<protein>
    <recommendedName>
        <fullName evidence="4">Glycerophosphoryl diester phosphodiesterase membrane domain-containing protein</fullName>
    </recommendedName>
</protein>
<dbReference type="RefSeq" id="WP_150677726.1">
    <property type="nucleotide sequence ID" value="NZ_CABPSK010000001.1"/>
</dbReference>
<dbReference type="Proteomes" id="UP000366945">
    <property type="component" value="Unassembled WGS sequence"/>
</dbReference>
<feature type="transmembrane region" description="Helical" evidence="1">
    <location>
        <begin position="193"/>
        <end position="220"/>
    </location>
</feature>
<dbReference type="EMBL" id="CABPSK010000001">
    <property type="protein sequence ID" value="VVD64880.1"/>
    <property type="molecule type" value="Genomic_DNA"/>
</dbReference>
<evidence type="ECO:0008006" key="4">
    <source>
        <dbReference type="Google" id="ProtNLM"/>
    </source>
</evidence>
<accession>A0A5E4RN89</accession>
<name>A0A5E4RN89_9BURK</name>
<feature type="transmembrane region" description="Helical" evidence="1">
    <location>
        <begin position="26"/>
        <end position="51"/>
    </location>
</feature>
<feature type="transmembrane region" description="Helical" evidence="1">
    <location>
        <begin position="148"/>
        <end position="173"/>
    </location>
</feature>
<reference evidence="2 3" key="1">
    <citation type="submission" date="2019-08" db="EMBL/GenBank/DDBJ databases">
        <authorList>
            <person name="Peeters C."/>
        </authorList>
    </citation>
    <scope>NUCLEOTIDE SEQUENCE [LARGE SCALE GENOMIC DNA]</scope>
    <source>
        <strain evidence="2 3">LMG 31114</strain>
    </source>
</reference>
<gene>
    <name evidence="2" type="ORF">PPN31114_00296</name>
</gene>
<organism evidence="2 3">
    <name type="scientific">Pandoraea pneumonica</name>
    <dbReference type="NCBI Taxonomy" id="2508299"/>
    <lineage>
        <taxon>Bacteria</taxon>
        <taxon>Pseudomonadati</taxon>
        <taxon>Pseudomonadota</taxon>
        <taxon>Betaproteobacteria</taxon>
        <taxon>Burkholderiales</taxon>
        <taxon>Burkholderiaceae</taxon>
        <taxon>Pandoraea</taxon>
    </lineage>
</organism>
<keyword evidence="1" id="KW-1133">Transmembrane helix</keyword>
<evidence type="ECO:0000313" key="3">
    <source>
        <dbReference type="Proteomes" id="UP000366945"/>
    </source>
</evidence>
<feature type="transmembrane region" description="Helical" evidence="1">
    <location>
        <begin position="63"/>
        <end position="83"/>
    </location>
</feature>
<feature type="transmembrane region" description="Helical" evidence="1">
    <location>
        <begin position="227"/>
        <end position="248"/>
    </location>
</feature>
<keyword evidence="1" id="KW-0812">Transmembrane</keyword>
<evidence type="ECO:0000313" key="2">
    <source>
        <dbReference type="EMBL" id="VVD64880.1"/>
    </source>
</evidence>
<keyword evidence="1" id="KW-0472">Membrane</keyword>
<dbReference type="OrthoDB" id="9006712at2"/>
<dbReference type="GeneID" id="300402366"/>
<dbReference type="AlphaFoldDB" id="A0A5E4RN89"/>
<evidence type="ECO:0000256" key="1">
    <source>
        <dbReference type="SAM" id="Phobius"/>
    </source>
</evidence>
<sequence length="274" mass="30145">MEPITFKQCFMGAWRDGWNALRSRPLLTLTVAVVVLVSNAVSVSIKQLVLVMAQNGESPEHRLALAGVGLCVALVNLVAYTVLGVHTYRHTVLGPDAARQTPWYRNLLRYWWAMIQVFGGAFVAMFIVTVVIVLALRLADLGGSRATILTLFVLLGCAAAFIIVRLSLIYTQIAVGRSKRWGAAWHDTRGHFWSLWGTVFTTLLPLMAVGVIVTIIFGLVLTLWPTVTLAVLGALLLHTVVTLLYIAVGSASHAWLYLRYADQLLTYEDAPDDL</sequence>
<feature type="transmembrane region" description="Helical" evidence="1">
    <location>
        <begin position="110"/>
        <end position="136"/>
    </location>
</feature>